<accession>A0ABW6Z741</accession>
<proteinExistence type="predicted"/>
<keyword evidence="2" id="KW-1185">Reference proteome</keyword>
<organism evidence="1 2">
    <name type="scientific">Streptomyces eurythermus</name>
    <dbReference type="NCBI Taxonomy" id="42237"/>
    <lineage>
        <taxon>Bacteria</taxon>
        <taxon>Bacillati</taxon>
        <taxon>Actinomycetota</taxon>
        <taxon>Actinomycetes</taxon>
        <taxon>Kitasatosporales</taxon>
        <taxon>Streptomycetaceae</taxon>
        <taxon>Streptomyces</taxon>
    </lineage>
</organism>
<sequence>MDMTPAYEYTIDHIKLLDMWLFSEESLAALQATLDTATASTKPAGKRHPAPMARRLLLLRRGALDDRRTYAAELDYLRDAAATVTQVEYALNNAEMAAEALRAFDRETDGIYGSGFIWTEHPIWNDNPDLDRAYV</sequence>
<dbReference type="Proteomes" id="UP001603418">
    <property type="component" value="Unassembled WGS sequence"/>
</dbReference>
<protein>
    <submittedName>
        <fullName evidence="1">Uncharacterized protein</fullName>
    </submittedName>
</protein>
<evidence type="ECO:0000313" key="2">
    <source>
        <dbReference type="Proteomes" id="UP001603418"/>
    </source>
</evidence>
<gene>
    <name evidence="1" type="ORF">ACF1HC_33720</name>
</gene>
<evidence type="ECO:0000313" key="1">
    <source>
        <dbReference type="EMBL" id="MFF9886511.1"/>
    </source>
</evidence>
<dbReference type="RefSeq" id="WP_157855654.1">
    <property type="nucleotide sequence ID" value="NZ_JBFACJ010000042.1"/>
</dbReference>
<comment type="caution">
    <text evidence="1">The sequence shown here is derived from an EMBL/GenBank/DDBJ whole genome shotgun (WGS) entry which is preliminary data.</text>
</comment>
<dbReference type="EMBL" id="JBICBM010000020">
    <property type="protein sequence ID" value="MFF9886511.1"/>
    <property type="molecule type" value="Genomic_DNA"/>
</dbReference>
<name>A0ABW6Z741_9ACTN</name>
<reference evidence="1 2" key="1">
    <citation type="submission" date="2024-10" db="EMBL/GenBank/DDBJ databases">
        <title>The Natural Products Discovery Center: Release of the First 8490 Sequenced Strains for Exploring Actinobacteria Biosynthetic Diversity.</title>
        <authorList>
            <person name="Kalkreuter E."/>
            <person name="Kautsar S.A."/>
            <person name="Yang D."/>
            <person name="Bader C.D."/>
            <person name="Teijaro C.N."/>
            <person name="Fluegel L."/>
            <person name="Davis C.M."/>
            <person name="Simpson J.R."/>
            <person name="Lauterbach L."/>
            <person name="Steele A.D."/>
            <person name="Gui C."/>
            <person name="Meng S."/>
            <person name="Li G."/>
            <person name="Viehrig K."/>
            <person name="Ye F."/>
            <person name="Su P."/>
            <person name="Kiefer A.F."/>
            <person name="Nichols A."/>
            <person name="Cepeda A.J."/>
            <person name="Yan W."/>
            <person name="Fan B."/>
            <person name="Jiang Y."/>
            <person name="Adhikari A."/>
            <person name="Zheng C.-J."/>
            <person name="Schuster L."/>
            <person name="Cowan T.M."/>
            <person name="Smanski M.J."/>
            <person name="Chevrette M.G."/>
            <person name="De Carvalho L.P.S."/>
            <person name="Shen B."/>
        </authorList>
    </citation>
    <scope>NUCLEOTIDE SEQUENCE [LARGE SCALE GENOMIC DNA]</scope>
    <source>
        <strain evidence="1 2">NPDC013366</strain>
    </source>
</reference>